<dbReference type="EMBL" id="JAVRJZ010000009">
    <property type="protein sequence ID" value="KAK2718322.1"/>
    <property type="molecule type" value="Genomic_DNA"/>
</dbReference>
<organism evidence="1 2">
    <name type="scientific">Artemia franciscana</name>
    <name type="common">Brine shrimp</name>
    <name type="synonym">Artemia sanfranciscana</name>
    <dbReference type="NCBI Taxonomy" id="6661"/>
    <lineage>
        <taxon>Eukaryota</taxon>
        <taxon>Metazoa</taxon>
        <taxon>Ecdysozoa</taxon>
        <taxon>Arthropoda</taxon>
        <taxon>Crustacea</taxon>
        <taxon>Branchiopoda</taxon>
        <taxon>Anostraca</taxon>
        <taxon>Artemiidae</taxon>
        <taxon>Artemia</taxon>
    </lineage>
</organism>
<sequence length="473" mass="53914">MKGDRNDSTCYLVAPDGEILRTLGRKNADWYLSKDLAEQIRSKTNPLLKKVVSAARTIKSAKDKIPFDRLAELEAIITGYYNVSLLTSEVLEEALKIGTQSVNKEPHGRKVVSCYVQKPEGLLSLEILWRKHFIDSMKPKFLPPHWPLDHNKERLDNRMAQNRVDPEDYVKSSCRKIEMKEDRNDFPPMKGSCYQDSCFIVAPDGEILRGRAGRLKANWYINKGCGIQVKENPFTVRLVPPLKGDWNNSSSEKHPSNLTCYLVAPDGEILRTLGRKNADWYLSRDLAKQVKEDPFTIQLKSEPKWRPVGVCDKYYQTPKIIRCVVCGQTESCVRKNVVPKEYRKHLPNILKSHQSHDVLWLCVTCHKISNNCDQALRKRLAEECRAPIGAIDNVKATKDPLLKKVVSAARTIKSAKDKIPFDRLAELEAIITEYYNVNLLTSEVLEEALKIGTQSVNKEPHGRKVVSCYVQET</sequence>
<gene>
    <name evidence="1" type="ORF">QYM36_005582</name>
</gene>
<evidence type="ECO:0000313" key="2">
    <source>
        <dbReference type="Proteomes" id="UP001187531"/>
    </source>
</evidence>
<proteinExistence type="predicted"/>
<keyword evidence="2" id="KW-1185">Reference proteome</keyword>
<dbReference type="Proteomes" id="UP001187531">
    <property type="component" value="Unassembled WGS sequence"/>
</dbReference>
<dbReference type="AlphaFoldDB" id="A0AA88IBN9"/>
<protein>
    <submittedName>
        <fullName evidence="1">Uncharacterized protein</fullName>
    </submittedName>
</protein>
<comment type="caution">
    <text evidence="1">The sequence shown here is derived from an EMBL/GenBank/DDBJ whole genome shotgun (WGS) entry which is preliminary data.</text>
</comment>
<name>A0AA88IBN9_ARTSF</name>
<reference evidence="1" key="1">
    <citation type="submission" date="2023-07" db="EMBL/GenBank/DDBJ databases">
        <title>Chromosome-level genome assembly of Artemia franciscana.</title>
        <authorList>
            <person name="Jo E."/>
        </authorList>
    </citation>
    <scope>NUCLEOTIDE SEQUENCE</scope>
    <source>
        <tissue evidence="1">Whole body</tissue>
    </source>
</reference>
<evidence type="ECO:0000313" key="1">
    <source>
        <dbReference type="EMBL" id="KAK2718322.1"/>
    </source>
</evidence>
<accession>A0AA88IBN9</accession>